<sequence length="594" mass="67109">MDKVVRQLISKKRIIGLAICFLSIILFLTYRLADIQLISTTSFSKNKVNLIQESVAQRTHRFTINDGRGYFLDRNGELLSTDVKPQVVVFPNLYTDDWPVATIANILKLSKDEVSSQIKKLKKPSALSLQNDISLEEMDEINQLEIPGLYAQLVTRRNPLPFANHIIGAVGQDPELIKRKYSDKLEKGTVTTSTKTGKNGMQYTFDPFLISEGETQYIYHVDRQGNPLFGLDVKYRSQSNPLYPLHIKTTIDKKMQESVEKYLNVHGVKDGGAVLLDIESNELLAMASRPLFTSRTIYEHEDKMTSQQIPGSIFKIVTAAAAIEENIIQPDKKYDCNLNIYGKPDERQLGMLNVEESFTQSCNRTFGDLANHIKLKKPDFMEKYAERLGLLNYNGWRGKVYHLDPFSHLYQEERGQVQSMIKTNKDYQSSLAISQTAIGQLDVKITPLAVANMMATIARGGSWYEVKAAKSVNFANGTELIKFDDHKRENPALSSYTMMRLQSMLLNVVKDEEGTGHALQSLPFQVAGKSGTAQKGDGNSFNNKWFAGYFPADRPRFALVVIDMKHDTMNRTIPVFSDIAKEIMNMEGSRINNN</sequence>
<accession>A0ABS2ZIB2</accession>
<dbReference type="Pfam" id="PF00905">
    <property type="entry name" value="Transpeptidase"/>
    <property type="match status" value="1"/>
</dbReference>
<name>A0ABS2ZIB2_9BACL</name>
<evidence type="ECO:0000313" key="7">
    <source>
        <dbReference type="Proteomes" id="UP001319060"/>
    </source>
</evidence>
<dbReference type="SUPFAM" id="SSF56601">
    <property type="entry name" value="beta-lactamase/transpeptidase-like"/>
    <property type="match status" value="1"/>
</dbReference>
<comment type="caution">
    <text evidence="6">The sequence shown here is derived from an EMBL/GenBank/DDBJ whole genome shotgun (WGS) entry which is preliminary data.</text>
</comment>
<evidence type="ECO:0000259" key="5">
    <source>
        <dbReference type="Pfam" id="PF03717"/>
    </source>
</evidence>
<dbReference type="Gene3D" id="3.40.710.10">
    <property type="entry name" value="DD-peptidase/beta-lactamase superfamily"/>
    <property type="match status" value="1"/>
</dbReference>
<evidence type="ECO:0000256" key="3">
    <source>
        <dbReference type="ARBA" id="ARBA00023136"/>
    </source>
</evidence>
<proteinExistence type="inferred from homology"/>
<dbReference type="PANTHER" id="PTHR30627">
    <property type="entry name" value="PEPTIDOGLYCAN D,D-TRANSPEPTIDASE"/>
    <property type="match status" value="1"/>
</dbReference>
<dbReference type="RefSeq" id="WP_188401748.1">
    <property type="nucleotide sequence ID" value="NZ_BMCE01000001.1"/>
</dbReference>
<dbReference type="PANTHER" id="PTHR30627:SF24">
    <property type="entry name" value="PENICILLIN-BINDING PROTEIN 4B"/>
    <property type="match status" value="1"/>
</dbReference>
<dbReference type="Pfam" id="PF03717">
    <property type="entry name" value="PBP_dimer"/>
    <property type="match status" value="1"/>
</dbReference>
<evidence type="ECO:0000256" key="1">
    <source>
        <dbReference type="ARBA" id="ARBA00004370"/>
    </source>
</evidence>
<evidence type="ECO:0000313" key="6">
    <source>
        <dbReference type="EMBL" id="MBN3547516.1"/>
    </source>
</evidence>
<dbReference type="InterPro" id="IPR036138">
    <property type="entry name" value="PBP_dimer_sf"/>
</dbReference>
<dbReference type="EMBL" id="JAFHKS010000044">
    <property type="protein sequence ID" value="MBN3547516.1"/>
    <property type="molecule type" value="Genomic_DNA"/>
</dbReference>
<organism evidence="6 7">
    <name type="scientific">Fictibacillus barbaricus</name>
    <dbReference type="NCBI Taxonomy" id="182136"/>
    <lineage>
        <taxon>Bacteria</taxon>
        <taxon>Bacillati</taxon>
        <taxon>Bacillota</taxon>
        <taxon>Bacilli</taxon>
        <taxon>Bacillales</taxon>
        <taxon>Fictibacillaceae</taxon>
        <taxon>Fictibacillus</taxon>
    </lineage>
</organism>
<evidence type="ECO:0000259" key="4">
    <source>
        <dbReference type="Pfam" id="PF00905"/>
    </source>
</evidence>
<comment type="similarity">
    <text evidence="2">Belongs to the transpeptidase family.</text>
</comment>
<comment type="subcellular location">
    <subcellularLocation>
        <location evidence="1">Membrane</location>
    </subcellularLocation>
</comment>
<dbReference type="InterPro" id="IPR001460">
    <property type="entry name" value="PCN-bd_Tpept"/>
</dbReference>
<keyword evidence="7" id="KW-1185">Reference proteome</keyword>
<reference evidence="6 7" key="1">
    <citation type="submission" date="2021-01" db="EMBL/GenBank/DDBJ databases">
        <title>Genome Sequencing of Type Strains.</title>
        <authorList>
            <person name="Lemaire J.F."/>
            <person name="Inderbitzin P."/>
            <person name="Collins S.B."/>
            <person name="Wespe N."/>
            <person name="Knight-Connoni V."/>
        </authorList>
    </citation>
    <scope>NUCLEOTIDE SEQUENCE [LARGE SCALE GENOMIC DNA]</scope>
    <source>
        <strain evidence="6 7">DSM 14730</strain>
    </source>
</reference>
<dbReference type="InterPro" id="IPR005311">
    <property type="entry name" value="PBP_dimer"/>
</dbReference>
<keyword evidence="3" id="KW-0472">Membrane</keyword>
<dbReference type="InterPro" id="IPR012338">
    <property type="entry name" value="Beta-lactam/transpept-like"/>
</dbReference>
<protein>
    <submittedName>
        <fullName evidence="6">Penicillin-binding protein 2</fullName>
    </submittedName>
</protein>
<dbReference type="InterPro" id="IPR050515">
    <property type="entry name" value="Beta-lactam/transpept"/>
</dbReference>
<feature type="domain" description="Penicillin-binding protein transpeptidase" evidence="4">
    <location>
        <begin position="271"/>
        <end position="584"/>
    </location>
</feature>
<gene>
    <name evidence="6" type="ORF">JYA64_19580</name>
</gene>
<dbReference type="Proteomes" id="UP001319060">
    <property type="component" value="Unassembled WGS sequence"/>
</dbReference>
<feature type="domain" description="Penicillin-binding protein dimerisation" evidence="5">
    <location>
        <begin position="67"/>
        <end position="227"/>
    </location>
</feature>
<dbReference type="Gene3D" id="3.90.1310.10">
    <property type="entry name" value="Penicillin-binding protein 2a (Domain 2)"/>
    <property type="match status" value="1"/>
</dbReference>
<dbReference type="SUPFAM" id="SSF56519">
    <property type="entry name" value="Penicillin binding protein dimerisation domain"/>
    <property type="match status" value="1"/>
</dbReference>
<evidence type="ECO:0000256" key="2">
    <source>
        <dbReference type="ARBA" id="ARBA00007171"/>
    </source>
</evidence>